<feature type="transmembrane region" description="Helical" evidence="1">
    <location>
        <begin position="12"/>
        <end position="36"/>
    </location>
</feature>
<dbReference type="EMBL" id="CP038033">
    <property type="protein sequence ID" value="QBQ53326.1"/>
    <property type="molecule type" value="Genomic_DNA"/>
</dbReference>
<name>A0A4P7BY47_9GAMM</name>
<dbReference type="PANTHER" id="PTHR38690:SF1">
    <property type="entry name" value="PROTEASE"/>
    <property type="match status" value="1"/>
</dbReference>
<dbReference type="Proteomes" id="UP000294325">
    <property type="component" value="Chromosome"/>
</dbReference>
<organism evidence="3 4">
    <name type="scientific">Nitrosococcus wardiae</name>
    <dbReference type="NCBI Taxonomy" id="1814290"/>
    <lineage>
        <taxon>Bacteria</taxon>
        <taxon>Pseudomonadati</taxon>
        <taxon>Pseudomonadota</taxon>
        <taxon>Gammaproteobacteria</taxon>
        <taxon>Chromatiales</taxon>
        <taxon>Chromatiaceae</taxon>
        <taxon>Nitrosococcus</taxon>
    </lineage>
</organism>
<keyword evidence="1" id="KW-0472">Membrane</keyword>
<sequence length="1286" mass="142270">MVAIRFSFRWLYFFLGILAFCTVAIVGMWWVLWIAVGEEPATASRWISTFLGREVQIGHIDVSWRGLEPKLRLTEVRVLDPKTEQQLLSFREAYLGASPYRSLREGEWLPRHLTLIGGQLTVERKPEGCIRVHGLQSLESPCPDPPRLPAWLLELKRLTLVDVDIRWLDPALERKPLGLKVGELRLKNKGDLHLLEGKATLPEELGREITIKAKFTGRSIQDPESQGTLHLKGERLQLAPWQAHDFLYGLYFTRGTGNLELGLRWGKAALRQAVVKFDWKNLQVAGKAQGAEAPTSIAFQQLAGMAHYHPLAQGWSLKIPQLVVVRGGKAWPATALQVKMEREPLFKLQGQFTFLRLQDVAALFQLSDQLDPQLRLFLVETRPVGELRDVKLVLPLGEKQGKKWKFSANTAQLGVRPWQHWPGCQGLSFEVQLIDGGGQLHIDSRHVQLFSDDLEKPVMLDRLRGRITWLQKGGDWRVLADNVQLQNSDLALTAALRLKELPGANSPHLNLSLGLEKLDLAALSQYLPSRSMKPGLVRWLNQAFPKGGSAKGSLVFQGPMDRFPPSQDQGRFTAELDIHGTRLNYARGWPALEQVDAHLYSDGRHITIHAAEGQMFNAQVTEATVRLADLGSETIPLTVVGWIQGDAEDARRFIQHSPLEKKYGGFLKEIKLSGDTRLKLKLMMPLGKKKKRPEVDGELIFADAHLRQGDSPFLEFAAIKGSLSFTQAGLKAEGLVAQFLKQPIKVDLRSLSNQQGGVGVRLRLKGHLDAPRLAEKWFSSWSPWFRGAADFTAYITFQKAKTGGDKITTVRVSSALQGIEVALPPPLAKPADQTQQLLWELRGTHGDKKQITLTYGDGLQGVFEVTGSGQSLRLLKGKVRVGSGLPILPEQGAWLVGTLPQLSIDAWREVLTKATQGDSSKLTQLDHIALQIEQAELFGWHFGEVTVKANRELSHWQTQVSGPSLKGSITIPTQGSKGPLTADLDYLWLHSRSSEGEFQLAHPQAWPTLDLICRRCQFDSYDLGVIKVYASPYANGLHLEELEMVSPLMQLKASGDWTVHGEAQWSHLDIKAHSPDLGQLLTELDYQTNIAGGKAEVDIVAGWPGAPTLFDLERLDGSMRLTVGKGRLLNVEPGAGRLFGLLSVSTLPRRLALDFSDIFGKGFAFDRIQGTFAIRQGNAYSNQLVMEGPTARVQASGRIGLATQDYDQIIAVTPNVFSSLPLAGAVAGGPVGLGVGTAIMLADKLVNKMFGTQVGQLLTYYYTVSGPWAKPLVTRVNKLLPSPEGD</sequence>
<keyword evidence="1" id="KW-0812">Transmembrane</keyword>
<dbReference type="InterPro" id="IPR011836">
    <property type="entry name" value="YhdP"/>
</dbReference>
<protein>
    <submittedName>
        <fullName evidence="3">TIGR02099 family protein</fullName>
    </submittedName>
</protein>
<dbReference type="Pfam" id="PF13116">
    <property type="entry name" value="YhdP"/>
    <property type="match status" value="1"/>
</dbReference>
<dbReference type="RefSeq" id="WP_134356341.1">
    <property type="nucleotide sequence ID" value="NZ_CP038033.1"/>
</dbReference>
<evidence type="ECO:0000259" key="2">
    <source>
        <dbReference type="Pfam" id="PF13116"/>
    </source>
</evidence>
<accession>A0A4P7BY47</accession>
<evidence type="ECO:0000313" key="4">
    <source>
        <dbReference type="Proteomes" id="UP000294325"/>
    </source>
</evidence>
<proteinExistence type="predicted"/>
<feature type="domain" description="YhdP central" evidence="2">
    <location>
        <begin position="1"/>
        <end position="1273"/>
    </location>
</feature>
<reference evidence="3 4" key="1">
    <citation type="submission" date="2019-03" db="EMBL/GenBank/DDBJ databases">
        <title>The genome sequence of Nitrosococcus wardiae strain D1FHST reveals the archetypal metabolic capacity of ammonia-oxidizing Gammaproteobacteria.</title>
        <authorList>
            <person name="Wang L."/>
            <person name="Lim C.K."/>
            <person name="Hanson T.E."/>
            <person name="Dang H."/>
            <person name="Klotz M.G."/>
        </authorList>
    </citation>
    <scope>NUCLEOTIDE SEQUENCE [LARGE SCALE GENOMIC DNA]</scope>
    <source>
        <strain evidence="3 4">D1FHS</strain>
    </source>
</reference>
<evidence type="ECO:0000256" key="1">
    <source>
        <dbReference type="SAM" id="Phobius"/>
    </source>
</evidence>
<gene>
    <name evidence="3" type="ORF">E3U44_01475</name>
</gene>
<keyword evidence="4" id="KW-1185">Reference proteome</keyword>
<dbReference type="InterPro" id="IPR025263">
    <property type="entry name" value="YhdP_central"/>
</dbReference>
<evidence type="ECO:0000313" key="3">
    <source>
        <dbReference type="EMBL" id="QBQ53326.1"/>
    </source>
</evidence>
<dbReference type="NCBIfam" id="TIGR02099">
    <property type="entry name" value="YhdP family protein"/>
    <property type="match status" value="1"/>
</dbReference>
<dbReference type="OrthoDB" id="9762238at2"/>
<keyword evidence="1" id="KW-1133">Transmembrane helix</keyword>
<dbReference type="KEGG" id="nwr:E3U44_01475"/>
<dbReference type="PANTHER" id="PTHR38690">
    <property type="entry name" value="PROTEASE-RELATED"/>
    <property type="match status" value="1"/>
</dbReference>